<evidence type="ECO:0000313" key="2">
    <source>
        <dbReference type="Proteomes" id="UP000789525"/>
    </source>
</evidence>
<organism evidence="1 2">
    <name type="scientific">Acaulospora colombiana</name>
    <dbReference type="NCBI Taxonomy" id="27376"/>
    <lineage>
        <taxon>Eukaryota</taxon>
        <taxon>Fungi</taxon>
        <taxon>Fungi incertae sedis</taxon>
        <taxon>Mucoromycota</taxon>
        <taxon>Glomeromycotina</taxon>
        <taxon>Glomeromycetes</taxon>
        <taxon>Diversisporales</taxon>
        <taxon>Acaulosporaceae</taxon>
        <taxon>Acaulospora</taxon>
    </lineage>
</organism>
<name>A0ACA9MZ67_9GLOM</name>
<proteinExistence type="predicted"/>
<feature type="non-terminal residue" evidence="1">
    <location>
        <position position="1"/>
    </location>
</feature>
<dbReference type="Proteomes" id="UP000789525">
    <property type="component" value="Unassembled WGS sequence"/>
</dbReference>
<protein>
    <submittedName>
        <fullName evidence="1">3965_t:CDS:1</fullName>
    </submittedName>
</protein>
<evidence type="ECO:0000313" key="1">
    <source>
        <dbReference type="EMBL" id="CAG8617974.1"/>
    </source>
</evidence>
<sequence length="829" mass="91298">LVLVGLGHYIQTNRPNNLSTFLPTPPSQFSAHQSPQFPMGSKMPTSTTNNTAAGSILPAPTESSPLLRARYSTGYNEPIPGLSPASPGSSSWTRYITTQPSSAPESHEFTEMPALMSFISLLPPPREISYDKMERLTFFAIAHSSSYEENSPRKTSFLLAALLWLYLHPTSSLRDPLGDQGVTGTWDFWKKREDELKGRRGEAWRQGGSVEEVLWTEIPMEENGRQTIRDPLDSHRLGRRPRRTCLVPFTSLGDNLSTPYMVTWNSRSYDCAEHLAIPFNITPTLSVLPYIFVASGILLAYPGIPTPNTNTHALLLLSLSLVCHDCMRSMVDKLTTTLVKGLLKRAVRPGMFFFGPVVVLVGMLLAGALGDHFPLVGLQVGNLIMKLFTEPDVQRPNHVEESLNHIEVLLGPSHPQTRITLLLLFLSSLAAMFTLINCLVTLFPGSVSSKGVLENIDEYEDYHLDPKHDVQPPHVASSSAPGGRNGGEGWKLQSSVTSTILEERYRLFGPSPSGLVGGGPWERYGPATAISAKRSFANVIRRYQHLRLITVTHEALVDSTSRSRGSVSIRKPCGRIVLPPVFNALAWILGAIPATILRLFTDPSPVNTAAGMEAGRSHGVDATLAEVDEGDIAGVQGTSGSGQRWRGNYLNKTAERGVVLEVVMVEADKKRSEEAIRGVMSRMIYDSTLGPTTTPGIKGQRLIPKPQSQPNTHHHRQTLLIFIRPQIWQRHNLLSRAVPGLPYGIAVAFKRKYPEAYEIYHNACLEKGSDLLGTCLLIPAGQRDIACLFTSERYGRHTDPKAKILRSTRSAVQDLMGQTQGSDKPMYGW</sequence>
<accession>A0ACA9MZ67</accession>
<reference evidence="1" key="1">
    <citation type="submission" date="2021-06" db="EMBL/GenBank/DDBJ databases">
        <authorList>
            <person name="Kallberg Y."/>
            <person name="Tangrot J."/>
            <person name="Rosling A."/>
        </authorList>
    </citation>
    <scope>NUCLEOTIDE SEQUENCE</scope>
    <source>
        <strain evidence="1">CL356</strain>
    </source>
</reference>
<dbReference type="EMBL" id="CAJVPT010016294">
    <property type="protein sequence ID" value="CAG8617974.1"/>
    <property type="molecule type" value="Genomic_DNA"/>
</dbReference>
<comment type="caution">
    <text evidence="1">The sequence shown here is derived from an EMBL/GenBank/DDBJ whole genome shotgun (WGS) entry which is preliminary data.</text>
</comment>
<gene>
    <name evidence="1" type="ORF">ACOLOM_LOCUS7231</name>
</gene>
<keyword evidence="2" id="KW-1185">Reference proteome</keyword>